<feature type="transmembrane region" description="Helical" evidence="8">
    <location>
        <begin position="281"/>
        <end position="304"/>
    </location>
</feature>
<feature type="compositionally biased region" description="Basic and acidic residues" evidence="7">
    <location>
        <begin position="52"/>
        <end position="77"/>
    </location>
</feature>
<dbReference type="InterPro" id="IPR004254">
    <property type="entry name" value="AdipoR/HlyIII-related"/>
</dbReference>
<dbReference type="EMBL" id="JANTQA010000070">
    <property type="protein sequence ID" value="KAJ3426276.1"/>
    <property type="molecule type" value="Genomic_DNA"/>
</dbReference>
<evidence type="ECO:0000256" key="7">
    <source>
        <dbReference type="SAM" id="MobiDB-lite"/>
    </source>
</evidence>
<evidence type="ECO:0000256" key="3">
    <source>
        <dbReference type="ARBA" id="ARBA00022692"/>
    </source>
</evidence>
<dbReference type="Pfam" id="PF03006">
    <property type="entry name" value="HlyIII"/>
    <property type="match status" value="1"/>
</dbReference>
<evidence type="ECO:0000256" key="4">
    <source>
        <dbReference type="ARBA" id="ARBA00022989"/>
    </source>
</evidence>
<evidence type="ECO:0000256" key="2">
    <source>
        <dbReference type="ARBA" id="ARBA00007018"/>
    </source>
</evidence>
<feature type="compositionally biased region" description="Basic and acidic residues" evidence="7">
    <location>
        <begin position="1"/>
        <end position="19"/>
    </location>
</feature>
<feature type="binding site" evidence="6">
    <location>
        <position position="267"/>
    </location>
    <ligand>
        <name>Zn(2+)</name>
        <dbReference type="ChEBI" id="CHEBI:29105"/>
    </ligand>
</feature>
<dbReference type="AlphaFoldDB" id="A0AAV7YBJ3"/>
<evidence type="ECO:0000256" key="5">
    <source>
        <dbReference type="ARBA" id="ARBA00023136"/>
    </source>
</evidence>
<name>A0AAV7YBJ3_9EUKA</name>
<comment type="caution">
    <text evidence="9">The sequence shown here is derived from an EMBL/GenBank/DDBJ whole genome shotgun (WGS) entry which is preliminary data.</text>
</comment>
<feature type="transmembrane region" description="Helical" evidence="8">
    <location>
        <begin position="372"/>
        <end position="392"/>
    </location>
</feature>
<feature type="region of interest" description="Disordered" evidence="7">
    <location>
        <begin position="143"/>
        <end position="162"/>
    </location>
</feature>
<organism evidence="9 10">
    <name type="scientific">Anaeramoeba flamelloides</name>
    <dbReference type="NCBI Taxonomy" id="1746091"/>
    <lineage>
        <taxon>Eukaryota</taxon>
        <taxon>Metamonada</taxon>
        <taxon>Anaeramoebidae</taxon>
        <taxon>Anaeramoeba</taxon>
    </lineage>
</organism>
<feature type="binding site" evidence="6">
    <location>
        <position position="411"/>
    </location>
    <ligand>
        <name>Zn(2+)</name>
        <dbReference type="ChEBI" id="CHEBI:29105"/>
    </ligand>
</feature>
<feature type="transmembrane region" description="Helical" evidence="8">
    <location>
        <begin position="413"/>
        <end position="433"/>
    </location>
</feature>
<reference evidence="9" key="1">
    <citation type="submission" date="2022-08" db="EMBL/GenBank/DDBJ databases">
        <title>Novel sulphate-reducing endosymbionts in the free-living metamonad Anaeramoeba.</title>
        <authorList>
            <person name="Jerlstrom-Hultqvist J."/>
            <person name="Cepicka I."/>
            <person name="Gallot-Lavallee L."/>
            <person name="Salas-Leiva D."/>
            <person name="Curtis B.A."/>
            <person name="Zahonova K."/>
            <person name="Pipaliya S."/>
            <person name="Dacks J."/>
            <person name="Roger A.J."/>
        </authorList>
    </citation>
    <scope>NUCLEOTIDE SEQUENCE</scope>
    <source>
        <strain evidence="9">Busselton2</strain>
    </source>
</reference>
<feature type="transmembrane region" description="Helical" evidence="8">
    <location>
        <begin position="344"/>
        <end position="366"/>
    </location>
</feature>
<feature type="region of interest" description="Disordered" evidence="7">
    <location>
        <begin position="52"/>
        <end position="99"/>
    </location>
</feature>
<sequence length="439" mass="51343">MSKKDSNTPLDKQSEKESENILTSDSDLELPFLKFGESLSLSSSDRWDKIEQSTWDKKTMTTEGKEQEPAQTKEKTQQPHQIVGRIYDKRSGKRKNRPTWERHLSDSFSYDEDIKHTKEKLSKYKIDLEGELDEFAELKSKHFDPSDLSENEPRDSDLPQDPEKKTNKFQLHTIYTAPLVLGYFRHIERGYRVYFTIPLCFKSAITCWHNETINIGTHLFGGIFFLIMLFVMPFLNWYKQIKLFAKITLAIFTFCTVCCLLFSAIFHILKCHSISLRKKMFKLDINGIIIQEIGLCTFFIYYSLKESPTWRMIHLIIYISLGVILSISYWTIPALFQNQNLRSIILSFFAIYGFIPLIQGGFTLEADFRSDLYIKVAIMYMFYALGLFIFITKIPERYTKNGYFDYIGASHQIWHLLVLGAALWILYCGYSFAKNYPDA</sequence>
<feature type="transmembrane region" description="Helical" evidence="8">
    <location>
        <begin position="310"/>
        <end position="332"/>
    </location>
</feature>
<protein>
    <submittedName>
        <fullName evidence="9">Progestin and adipoq receptor family member</fullName>
    </submittedName>
</protein>
<evidence type="ECO:0000313" key="10">
    <source>
        <dbReference type="Proteomes" id="UP001146793"/>
    </source>
</evidence>
<dbReference type="PANTHER" id="PTHR20855:SF52">
    <property type="entry name" value="ADIPONECTIN RECEPTOR PROTEIN"/>
    <property type="match status" value="1"/>
</dbReference>
<keyword evidence="5 8" id="KW-0472">Membrane</keyword>
<evidence type="ECO:0000313" key="9">
    <source>
        <dbReference type="EMBL" id="KAJ3426276.1"/>
    </source>
</evidence>
<dbReference type="GO" id="GO:0046872">
    <property type="term" value="F:metal ion binding"/>
    <property type="evidence" value="ECO:0007669"/>
    <property type="project" value="UniProtKB-KW"/>
</dbReference>
<comment type="similarity">
    <text evidence="2">Belongs to the ADIPOR family.</text>
</comment>
<proteinExistence type="inferred from homology"/>
<keyword evidence="3 8" id="KW-0812">Transmembrane</keyword>
<keyword evidence="9" id="KW-0675">Receptor</keyword>
<feature type="binding site" evidence="6">
    <location>
        <position position="415"/>
    </location>
    <ligand>
        <name>Zn(2+)</name>
        <dbReference type="ChEBI" id="CHEBI:29105"/>
    </ligand>
</feature>
<keyword evidence="6" id="KW-0862">Zinc</keyword>
<dbReference type="GO" id="GO:0016020">
    <property type="term" value="C:membrane"/>
    <property type="evidence" value="ECO:0007669"/>
    <property type="project" value="UniProtKB-SubCell"/>
</dbReference>
<dbReference type="PANTHER" id="PTHR20855">
    <property type="entry name" value="ADIPOR/PROGESTIN RECEPTOR-RELATED"/>
    <property type="match status" value="1"/>
</dbReference>
<evidence type="ECO:0000256" key="8">
    <source>
        <dbReference type="SAM" id="Phobius"/>
    </source>
</evidence>
<dbReference type="Proteomes" id="UP001146793">
    <property type="component" value="Unassembled WGS sequence"/>
</dbReference>
<feature type="region of interest" description="Disordered" evidence="7">
    <location>
        <begin position="1"/>
        <end position="23"/>
    </location>
</feature>
<evidence type="ECO:0000256" key="1">
    <source>
        <dbReference type="ARBA" id="ARBA00004141"/>
    </source>
</evidence>
<keyword evidence="4 8" id="KW-1133">Transmembrane helix</keyword>
<comment type="subcellular location">
    <subcellularLocation>
        <location evidence="1">Membrane</location>
        <topology evidence="1">Multi-pass membrane protein</topology>
    </subcellularLocation>
</comment>
<feature type="transmembrane region" description="Helical" evidence="8">
    <location>
        <begin position="219"/>
        <end position="238"/>
    </location>
</feature>
<keyword evidence="6" id="KW-0479">Metal-binding</keyword>
<gene>
    <name evidence="9" type="ORF">M0812_28729</name>
</gene>
<dbReference type="GO" id="GO:0038023">
    <property type="term" value="F:signaling receptor activity"/>
    <property type="evidence" value="ECO:0007669"/>
    <property type="project" value="TreeGrafter"/>
</dbReference>
<accession>A0AAV7YBJ3</accession>
<feature type="transmembrane region" description="Helical" evidence="8">
    <location>
        <begin position="244"/>
        <end position="269"/>
    </location>
</feature>
<evidence type="ECO:0000256" key="6">
    <source>
        <dbReference type="PIRSR" id="PIRSR604254-1"/>
    </source>
</evidence>